<dbReference type="SUPFAM" id="SSF88946">
    <property type="entry name" value="Sigma2 domain of RNA polymerase sigma factors"/>
    <property type="match status" value="1"/>
</dbReference>
<dbReference type="InterPro" id="IPR007630">
    <property type="entry name" value="RNA_pol_sigma70_r4"/>
</dbReference>
<keyword evidence="2" id="KW-0805">Transcription regulation</keyword>
<dbReference type="EMBL" id="FOGI01000013">
    <property type="protein sequence ID" value="SES42738.1"/>
    <property type="molecule type" value="Genomic_DNA"/>
</dbReference>
<dbReference type="InterPro" id="IPR014284">
    <property type="entry name" value="RNA_pol_sigma-70_dom"/>
</dbReference>
<name>A0A1H9X973_9PSEU</name>
<feature type="domain" description="RNA polymerase sigma-70 region 2" evidence="7">
    <location>
        <begin position="14"/>
        <end position="73"/>
    </location>
</feature>
<evidence type="ECO:0000256" key="6">
    <source>
        <dbReference type="SAM" id="MobiDB-lite"/>
    </source>
</evidence>
<evidence type="ECO:0000256" key="5">
    <source>
        <dbReference type="ARBA" id="ARBA00023163"/>
    </source>
</evidence>
<dbReference type="Pfam" id="PF04542">
    <property type="entry name" value="Sigma70_r2"/>
    <property type="match status" value="1"/>
</dbReference>
<dbReference type="GO" id="GO:0003677">
    <property type="term" value="F:DNA binding"/>
    <property type="evidence" value="ECO:0007669"/>
    <property type="project" value="UniProtKB-KW"/>
</dbReference>
<dbReference type="InterPro" id="IPR013325">
    <property type="entry name" value="RNA_pol_sigma_r2"/>
</dbReference>
<evidence type="ECO:0000313" key="10">
    <source>
        <dbReference type="Proteomes" id="UP000199051"/>
    </source>
</evidence>
<reference evidence="10" key="1">
    <citation type="submission" date="2016-10" db="EMBL/GenBank/DDBJ databases">
        <authorList>
            <person name="Varghese N."/>
            <person name="Submissions S."/>
        </authorList>
    </citation>
    <scope>NUCLEOTIDE SEQUENCE [LARGE SCALE GENOMIC DNA]</scope>
    <source>
        <strain evidence="10">DSM 44260</strain>
    </source>
</reference>
<dbReference type="CDD" id="cd06171">
    <property type="entry name" value="Sigma70_r4"/>
    <property type="match status" value="1"/>
</dbReference>
<keyword evidence="5" id="KW-0804">Transcription</keyword>
<evidence type="ECO:0000313" key="9">
    <source>
        <dbReference type="EMBL" id="SES42738.1"/>
    </source>
</evidence>
<evidence type="ECO:0000259" key="7">
    <source>
        <dbReference type="Pfam" id="PF04542"/>
    </source>
</evidence>
<dbReference type="PANTHER" id="PTHR43133">
    <property type="entry name" value="RNA POLYMERASE ECF-TYPE SIGMA FACTO"/>
    <property type="match status" value="1"/>
</dbReference>
<comment type="similarity">
    <text evidence="1">Belongs to the sigma-70 factor family. ECF subfamily.</text>
</comment>
<protein>
    <submittedName>
        <fullName evidence="9">RNA polymerase sigma-70 factor, sigma-E family</fullName>
    </submittedName>
</protein>
<evidence type="ECO:0000256" key="2">
    <source>
        <dbReference type="ARBA" id="ARBA00023015"/>
    </source>
</evidence>
<dbReference type="Gene3D" id="1.10.10.10">
    <property type="entry name" value="Winged helix-like DNA-binding domain superfamily/Winged helix DNA-binding domain"/>
    <property type="match status" value="1"/>
</dbReference>
<dbReference type="STRING" id="155974.SAMN04487818_113182"/>
<dbReference type="GO" id="GO:0016987">
    <property type="term" value="F:sigma factor activity"/>
    <property type="evidence" value="ECO:0007669"/>
    <property type="project" value="UniProtKB-KW"/>
</dbReference>
<dbReference type="Proteomes" id="UP000199051">
    <property type="component" value="Unassembled WGS sequence"/>
</dbReference>
<keyword evidence="3" id="KW-0731">Sigma factor</keyword>
<dbReference type="NCBIfam" id="TIGR02937">
    <property type="entry name" value="sigma70-ECF"/>
    <property type="match status" value="1"/>
</dbReference>
<dbReference type="RefSeq" id="WP_245782698.1">
    <property type="nucleotide sequence ID" value="NZ_FOGI01000013.1"/>
</dbReference>
<dbReference type="InterPro" id="IPR039425">
    <property type="entry name" value="RNA_pol_sigma-70-like"/>
</dbReference>
<dbReference type="Pfam" id="PF04545">
    <property type="entry name" value="Sigma70_r4"/>
    <property type="match status" value="1"/>
</dbReference>
<evidence type="ECO:0000256" key="4">
    <source>
        <dbReference type="ARBA" id="ARBA00023125"/>
    </source>
</evidence>
<feature type="domain" description="RNA polymerase sigma-70 region 4" evidence="8">
    <location>
        <begin position="101"/>
        <end position="149"/>
    </location>
</feature>
<feature type="region of interest" description="Disordered" evidence="6">
    <location>
        <begin position="157"/>
        <end position="184"/>
    </location>
</feature>
<dbReference type="SUPFAM" id="SSF88659">
    <property type="entry name" value="Sigma3 and sigma4 domains of RNA polymerase sigma factors"/>
    <property type="match status" value="1"/>
</dbReference>
<dbReference type="InterPro" id="IPR013324">
    <property type="entry name" value="RNA_pol_sigma_r3/r4-like"/>
</dbReference>
<gene>
    <name evidence="9" type="ORF">SAMN04487818_113182</name>
</gene>
<sequence>MAEWRFSEVARDRAPLWCRIAFLVCGDWALAEDIVQVALVRLYQRWDRLDPAGVDAYTRKVIARLAIDESRRPHRRAEVLVAPPDRPGPTPPADRDEVRAALGTLGARQRAVLVLRFSCDLSVAETASTLRITQGTVKSQSARALGTLRTLLSDNADQDHAADQDRAAGQHQAADRDQDKKVLR</sequence>
<accession>A0A1H9X973</accession>
<evidence type="ECO:0000256" key="3">
    <source>
        <dbReference type="ARBA" id="ARBA00023082"/>
    </source>
</evidence>
<keyword evidence="10" id="KW-1185">Reference proteome</keyword>
<dbReference type="PANTHER" id="PTHR43133:SF50">
    <property type="entry name" value="ECF RNA POLYMERASE SIGMA FACTOR SIGM"/>
    <property type="match status" value="1"/>
</dbReference>
<evidence type="ECO:0000259" key="8">
    <source>
        <dbReference type="Pfam" id="PF04545"/>
    </source>
</evidence>
<dbReference type="Gene3D" id="1.10.1740.10">
    <property type="match status" value="1"/>
</dbReference>
<organism evidence="9 10">
    <name type="scientific">Actinokineospora terrae</name>
    <dbReference type="NCBI Taxonomy" id="155974"/>
    <lineage>
        <taxon>Bacteria</taxon>
        <taxon>Bacillati</taxon>
        <taxon>Actinomycetota</taxon>
        <taxon>Actinomycetes</taxon>
        <taxon>Pseudonocardiales</taxon>
        <taxon>Pseudonocardiaceae</taxon>
        <taxon>Actinokineospora</taxon>
    </lineage>
</organism>
<dbReference type="InterPro" id="IPR036388">
    <property type="entry name" value="WH-like_DNA-bd_sf"/>
</dbReference>
<dbReference type="InterPro" id="IPR007627">
    <property type="entry name" value="RNA_pol_sigma70_r2"/>
</dbReference>
<proteinExistence type="inferred from homology"/>
<dbReference type="GO" id="GO:0006352">
    <property type="term" value="P:DNA-templated transcription initiation"/>
    <property type="evidence" value="ECO:0007669"/>
    <property type="project" value="InterPro"/>
</dbReference>
<dbReference type="AlphaFoldDB" id="A0A1H9X973"/>
<evidence type="ECO:0000256" key="1">
    <source>
        <dbReference type="ARBA" id="ARBA00010641"/>
    </source>
</evidence>
<keyword evidence="4" id="KW-0238">DNA-binding</keyword>